<feature type="binding site" evidence="2">
    <location>
        <position position="343"/>
    </location>
    <ligand>
        <name>L-tryptophan</name>
        <dbReference type="ChEBI" id="CHEBI:57912"/>
    </ligand>
</feature>
<protein>
    <submittedName>
        <fullName evidence="3">Tryptophan halogenase</fullName>
    </submittedName>
</protein>
<dbReference type="EMBL" id="FMTS01000011">
    <property type="protein sequence ID" value="SCW83527.1"/>
    <property type="molecule type" value="Genomic_DNA"/>
</dbReference>
<keyword evidence="4" id="KW-1185">Reference proteome</keyword>
<dbReference type="Gene3D" id="3.50.50.60">
    <property type="entry name" value="FAD/NAD(P)-binding domain"/>
    <property type="match status" value="1"/>
</dbReference>
<feature type="binding site" evidence="2">
    <location>
        <begin position="16"/>
        <end position="19"/>
    </location>
    <ligand>
        <name>FAD</name>
        <dbReference type="ChEBI" id="CHEBI:57692"/>
    </ligand>
</feature>
<proteinExistence type="predicted"/>
<evidence type="ECO:0000313" key="3">
    <source>
        <dbReference type="EMBL" id="SCW83527.1"/>
    </source>
</evidence>
<keyword evidence="2" id="KW-0274">FAD</keyword>
<organism evidence="3 4">
    <name type="scientific">Asticcacaulis taihuensis</name>
    <dbReference type="NCBI Taxonomy" id="260084"/>
    <lineage>
        <taxon>Bacteria</taxon>
        <taxon>Pseudomonadati</taxon>
        <taxon>Pseudomonadota</taxon>
        <taxon>Alphaproteobacteria</taxon>
        <taxon>Caulobacterales</taxon>
        <taxon>Caulobacteraceae</taxon>
        <taxon>Asticcacaulis</taxon>
    </lineage>
</organism>
<dbReference type="PANTHER" id="PTHR43747:SF4">
    <property type="entry name" value="FLAVIN-DEPENDENT TRYPTOPHAN HALOGENASE"/>
    <property type="match status" value="1"/>
</dbReference>
<feature type="active site" evidence="1">
    <location>
        <position position="82"/>
    </location>
</feature>
<dbReference type="GO" id="GO:0004497">
    <property type="term" value="F:monooxygenase activity"/>
    <property type="evidence" value="ECO:0007669"/>
    <property type="project" value="InterPro"/>
</dbReference>
<dbReference type="Proteomes" id="UP000199150">
    <property type="component" value="Unassembled WGS sequence"/>
</dbReference>
<dbReference type="RefSeq" id="WP_090650799.1">
    <property type="nucleotide sequence ID" value="NZ_CBCRYE010000009.1"/>
</dbReference>
<dbReference type="Pfam" id="PF04820">
    <property type="entry name" value="Trp_halogenase"/>
    <property type="match status" value="1"/>
</dbReference>
<dbReference type="InterPro" id="IPR006905">
    <property type="entry name" value="Flavin_halogenase"/>
</dbReference>
<evidence type="ECO:0000256" key="1">
    <source>
        <dbReference type="PIRSR" id="PIRSR011396-1"/>
    </source>
</evidence>
<feature type="binding site" evidence="2">
    <location>
        <position position="347"/>
    </location>
    <ligand>
        <name>FAD</name>
        <dbReference type="ChEBI" id="CHEBI:57692"/>
    </ligand>
</feature>
<keyword evidence="2" id="KW-0285">Flavoprotein</keyword>
<reference evidence="4" key="1">
    <citation type="submission" date="2016-10" db="EMBL/GenBank/DDBJ databases">
        <authorList>
            <person name="Varghese N."/>
            <person name="Submissions S."/>
        </authorList>
    </citation>
    <scope>NUCLEOTIDE SEQUENCE [LARGE SCALE GENOMIC DNA]</scope>
    <source>
        <strain evidence="4">CGMCC 1.3431</strain>
    </source>
</reference>
<dbReference type="PANTHER" id="PTHR43747">
    <property type="entry name" value="FAD-BINDING PROTEIN"/>
    <property type="match status" value="1"/>
</dbReference>
<evidence type="ECO:0000313" key="4">
    <source>
        <dbReference type="Proteomes" id="UP000199150"/>
    </source>
</evidence>
<dbReference type="AlphaFoldDB" id="A0A1G4TQJ2"/>
<keyword evidence="2" id="KW-0547">Nucleotide-binding</keyword>
<gene>
    <name evidence="3" type="ORF">SAMN02927928_0073</name>
</gene>
<dbReference type="STRING" id="260084.SAMN02927928_0073"/>
<name>A0A1G4TQJ2_9CAUL</name>
<dbReference type="InterPro" id="IPR033856">
    <property type="entry name" value="Trp_halogen"/>
</dbReference>
<dbReference type="InterPro" id="IPR050816">
    <property type="entry name" value="Flavin-dep_Halogenase_NPB"/>
</dbReference>
<dbReference type="GO" id="GO:0000166">
    <property type="term" value="F:nucleotide binding"/>
    <property type="evidence" value="ECO:0007669"/>
    <property type="project" value="UniProtKB-KW"/>
</dbReference>
<dbReference type="PIRSF" id="PIRSF011396">
    <property type="entry name" value="Trp_halogenase"/>
    <property type="match status" value="1"/>
</dbReference>
<dbReference type="SUPFAM" id="SSF51905">
    <property type="entry name" value="FAD/NAD(P)-binding domain"/>
    <property type="match status" value="1"/>
</dbReference>
<sequence length="509" mass="57365">MTAHPGTIEKICIVGGGTAGWMTAAALSHKLRGLPVAITLIESDEIGTVGVGEATLPAIRSFNSALQIDEAAFMRATEATFKLGIEFRNWGRIGDRYIHPFGDYGQKIDGLPFYHYWHRLGQGERLDEYCYGIMLAEQGKFRHPSTNEGDIESTFGYAYQFDATRYAAFLRQFSEAEGVRRVQGKVVETSLDSVTGHVSHLKMDDGRDIEADLFVDCSGFRGILIEQALHTGYDNWSQWLPCNRAIAVPCESRGPLTPFTRATALEAGWQWRIPLQHRTGNGHVYCSDFITDDEAATRLLNNLDAPALAAPRQLYFTTGRRRQFWNKNVVAIGLAAGFLEPLESTSIHLIQEGITELLQIFPDKQFLASDIEEYNRRMSLNIERVRDFLLLHYVATQRDDSEMWRYFRNMTLPDSLQEKIDAWLTRGHLVRYEFGVFLPPSWVAVLLGQNLIPRRHDLRADKAMRDKIAEGADALRGRIRSSVERASGQAEYIKQVRAASDTGPLMAKG</sequence>
<evidence type="ECO:0000256" key="2">
    <source>
        <dbReference type="PIRSR" id="PIRSR011396-2"/>
    </source>
</evidence>
<dbReference type="InterPro" id="IPR036188">
    <property type="entry name" value="FAD/NAD-bd_sf"/>
</dbReference>
<feature type="binding site" evidence="2">
    <location>
        <position position="186"/>
    </location>
    <ligand>
        <name>FAD</name>
        <dbReference type="ChEBI" id="CHEBI:57692"/>
    </ligand>
</feature>
<feature type="binding site" evidence="2">
    <location>
        <position position="82"/>
    </location>
    <ligand>
        <name>7-chloro-L-tryptophan</name>
        <dbReference type="ChEBI" id="CHEBI:58713"/>
    </ligand>
</feature>
<feature type="binding site" evidence="2">
    <location>
        <position position="334"/>
    </location>
    <ligand>
        <name>FAD</name>
        <dbReference type="ChEBI" id="CHEBI:57692"/>
    </ligand>
</feature>
<accession>A0A1G4TQJ2</accession>
<dbReference type="OrthoDB" id="5695497at2"/>